<accession>B2IH52</accession>
<dbReference type="EMBL" id="CP001016">
    <property type="protein sequence ID" value="ACB94466.1"/>
    <property type="molecule type" value="Genomic_DNA"/>
</dbReference>
<gene>
    <name evidence="1" type="ordered locus">Bind_0816</name>
</gene>
<dbReference type="OrthoDB" id="7510885at2"/>
<sequence length="70" mass="7774">MVSGVDPVSEWQPFSTAPKNGEEILACKAGSEEVVELISWNPILQAWLDRNAEPYHGATHWLPIPPTPKH</sequence>
<dbReference type="AlphaFoldDB" id="B2IH52"/>
<protein>
    <recommendedName>
        <fullName evidence="3">DUF551 domain-containing protein</fullName>
    </recommendedName>
</protein>
<evidence type="ECO:0008006" key="3">
    <source>
        <dbReference type="Google" id="ProtNLM"/>
    </source>
</evidence>
<organism evidence="1 2">
    <name type="scientific">Beijerinckia indica subsp. indica (strain ATCC 9039 / DSM 1715 / NCIMB 8712)</name>
    <dbReference type="NCBI Taxonomy" id="395963"/>
    <lineage>
        <taxon>Bacteria</taxon>
        <taxon>Pseudomonadati</taxon>
        <taxon>Pseudomonadota</taxon>
        <taxon>Alphaproteobacteria</taxon>
        <taxon>Hyphomicrobiales</taxon>
        <taxon>Beijerinckiaceae</taxon>
        <taxon>Beijerinckia</taxon>
    </lineage>
</organism>
<evidence type="ECO:0000313" key="1">
    <source>
        <dbReference type="EMBL" id="ACB94466.1"/>
    </source>
</evidence>
<keyword evidence="2" id="KW-1185">Reference proteome</keyword>
<name>B2IH52_BEII9</name>
<dbReference type="KEGG" id="bid:Bind_0816"/>
<dbReference type="HOGENOM" id="CLU_2749607_0_0_5"/>
<reference evidence="2" key="1">
    <citation type="submission" date="2008-03" db="EMBL/GenBank/DDBJ databases">
        <title>Complete sequence of chromosome of Beijerinckia indica subsp. indica ATCC 9039.</title>
        <authorList>
            <consortium name="US DOE Joint Genome Institute"/>
            <person name="Copeland A."/>
            <person name="Lucas S."/>
            <person name="Lapidus A."/>
            <person name="Glavina del Rio T."/>
            <person name="Dalin E."/>
            <person name="Tice H."/>
            <person name="Bruce D."/>
            <person name="Goodwin L."/>
            <person name="Pitluck S."/>
            <person name="LaButti K."/>
            <person name="Schmutz J."/>
            <person name="Larimer F."/>
            <person name="Land M."/>
            <person name="Hauser L."/>
            <person name="Kyrpides N."/>
            <person name="Mikhailova N."/>
            <person name="Dunfield P.F."/>
            <person name="Dedysh S.N."/>
            <person name="Liesack W."/>
            <person name="Saw J.H."/>
            <person name="Alam M."/>
            <person name="Chen Y."/>
            <person name="Murrell J.C."/>
            <person name="Richardson P."/>
        </authorList>
    </citation>
    <scope>NUCLEOTIDE SEQUENCE [LARGE SCALE GENOMIC DNA]</scope>
    <source>
        <strain evidence="2">ATCC 9039 / DSM 1715 / NCIMB 8712</strain>
    </source>
</reference>
<proteinExistence type="predicted"/>
<evidence type="ECO:0000313" key="2">
    <source>
        <dbReference type="Proteomes" id="UP000001695"/>
    </source>
</evidence>
<dbReference type="eggNOG" id="ENOG50346A6">
    <property type="taxonomic scope" value="Bacteria"/>
</dbReference>
<dbReference type="Proteomes" id="UP000001695">
    <property type="component" value="Chromosome"/>
</dbReference>
<reference evidence="1 2" key="2">
    <citation type="journal article" date="2010" name="J. Bacteriol.">
        <title>Complete genome sequence of Beijerinckia indica subsp. indica.</title>
        <authorList>
            <person name="Tamas I."/>
            <person name="Dedysh S.N."/>
            <person name="Liesack W."/>
            <person name="Stott M.B."/>
            <person name="Alam M."/>
            <person name="Murrell J.C."/>
            <person name="Dunfield P.F."/>
        </authorList>
    </citation>
    <scope>NUCLEOTIDE SEQUENCE [LARGE SCALE GENOMIC DNA]</scope>
    <source>
        <strain evidence="2">ATCC 9039 / DSM 1715 / NCIMB 8712</strain>
    </source>
</reference>